<dbReference type="PANTHER" id="PTHR32552">
    <property type="entry name" value="FERRICHROME IRON RECEPTOR-RELATED"/>
    <property type="match status" value="1"/>
</dbReference>
<dbReference type="Gene3D" id="2.170.130.10">
    <property type="entry name" value="TonB-dependent receptor, plug domain"/>
    <property type="match status" value="1"/>
</dbReference>
<feature type="domain" description="TonB-dependent receptor plug" evidence="11">
    <location>
        <begin position="43"/>
        <end position="149"/>
    </location>
</feature>
<organism evidence="12">
    <name type="scientific">sediment metagenome</name>
    <dbReference type="NCBI Taxonomy" id="749907"/>
    <lineage>
        <taxon>unclassified sequences</taxon>
        <taxon>metagenomes</taxon>
        <taxon>ecological metagenomes</taxon>
    </lineage>
</organism>
<evidence type="ECO:0000256" key="4">
    <source>
        <dbReference type="ARBA" id="ARBA00022692"/>
    </source>
</evidence>
<evidence type="ECO:0000256" key="1">
    <source>
        <dbReference type="ARBA" id="ARBA00004571"/>
    </source>
</evidence>
<evidence type="ECO:0000259" key="10">
    <source>
        <dbReference type="Pfam" id="PF00593"/>
    </source>
</evidence>
<dbReference type="InterPro" id="IPR037066">
    <property type="entry name" value="Plug_dom_sf"/>
</dbReference>
<keyword evidence="8" id="KW-0472">Membrane</keyword>
<dbReference type="Pfam" id="PF00593">
    <property type="entry name" value="TonB_dep_Rec_b-barrel"/>
    <property type="match status" value="1"/>
</dbReference>
<evidence type="ECO:0000256" key="5">
    <source>
        <dbReference type="ARBA" id="ARBA00023004"/>
    </source>
</evidence>
<dbReference type="InterPro" id="IPR012910">
    <property type="entry name" value="Plug_dom"/>
</dbReference>
<keyword evidence="9" id="KW-0998">Cell outer membrane</keyword>
<comment type="caution">
    <text evidence="12">The sequence shown here is derived from an EMBL/GenBank/DDBJ whole genome shotgun (WGS) entry which is preliminary data.</text>
</comment>
<evidence type="ECO:0000256" key="2">
    <source>
        <dbReference type="ARBA" id="ARBA00022448"/>
    </source>
</evidence>
<evidence type="ECO:0000313" key="12">
    <source>
        <dbReference type="EMBL" id="EFK96531.1"/>
    </source>
</evidence>
<keyword evidence="6" id="KW-0406">Ion transport</keyword>
<dbReference type="GO" id="GO:0006826">
    <property type="term" value="P:iron ion transport"/>
    <property type="evidence" value="ECO:0007669"/>
    <property type="project" value="UniProtKB-KW"/>
</dbReference>
<evidence type="ECO:0000256" key="7">
    <source>
        <dbReference type="ARBA" id="ARBA00023077"/>
    </source>
</evidence>
<dbReference type="InterPro" id="IPR036942">
    <property type="entry name" value="Beta-barrel_TonB_sf"/>
</dbReference>
<gene>
    <name evidence="12" type="ORF">LDC_1434</name>
</gene>
<evidence type="ECO:0000256" key="6">
    <source>
        <dbReference type="ARBA" id="ARBA00023065"/>
    </source>
</evidence>
<keyword evidence="2" id="KW-0813">Transport</keyword>
<reference evidence="12" key="1">
    <citation type="submission" date="2010-07" db="EMBL/GenBank/DDBJ databases">
        <authorList>
            <consortium name="CONSOLIDER consortium CSD2007-00005"/>
            <person name="Guazzaroni M.-E."/>
            <person name="Richter M."/>
            <person name="Garcia-Salamanca A."/>
            <person name="Yarza P."/>
            <person name="Ferrer M."/>
        </authorList>
    </citation>
    <scope>NUCLEOTIDE SEQUENCE</scope>
</reference>
<proteinExistence type="predicted"/>
<protein>
    <submittedName>
        <fullName evidence="12">TonB-dependent outer membrane receptor</fullName>
    </submittedName>
</protein>
<dbReference type="Pfam" id="PF07715">
    <property type="entry name" value="Plug"/>
    <property type="match status" value="1"/>
</dbReference>
<name>D9PIS7_9ZZZZ</name>
<keyword evidence="5" id="KW-0408">Iron</keyword>
<keyword evidence="3" id="KW-0410">Iron transport</keyword>
<reference evidence="12" key="2">
    <citation type="journal article" date="2011" name="Microb. Ecol.">
        <title>Taxonomic and Functional Metagenomic Profiling of the Microbial Community in the Anoxic Sediment of a Sub-saline Shallow Lake (Laguna de Carrizo, Central Spain).</title>
        <authorList>
            <person name="Ferrer M."/>
            <person name="Guazzaroni M.E."/>
            <person name="Richter M."/>
            <person name="Garcia-Salamanca A."/>
            <person name="Yarza P."/>
            <person name="Suarez-Suarez A."/>
            <person name="Solano J."/>
            <person name="Alcaide M."/>
            <person name="van Dillewijn P."/>
            <person name="Molina-Henares M.A."/>
            <person name="Lopez-Cortes N."/>
            <person name="Al-Ramahi Y."/>
            <person name="Guerrero C."/>
            <person name="Acosta A."/>
            <person name="de Eugenio L.I."/>
            <person name="Martinez V."/>
            <person name="Marques S."/>
            <person name="Rojo F."/>
            <person name="Santero E."/>
            <person name="Genilloud O."/>
            <person name="Perez-Perez J."/>
            <person name="Rossello-Mora R."/>
            <person name="Ramos J.L."/>
        </authorList>
    </citation>
    <scope>NUCLEOTIDE SEQUENCE</scope>
</reference>
<dbReference type="PROSITE" id="PS52016">
    <property type="entry name" value="TONB_DEPENDENT_REC_3"/>
    <property type="match status" value="1"/>
</dbReference>
<dbReference type="EMBL" id="ADZX01000452">
    <property type="protein sequence ID" value="EFK96531.1"/>
    <property type="molecule type" value="Genomic_DNA"/>
</dbReference>
<accession>D9PIS7</accession>
<dbReference type="AlphaFoldDB" id="D9PIS7"/>
<comment type="subcellular location">
    <subcellularLocation>
        <location evidence="1">Cell outer membrane</location>
        <topology evidence="1">Multi-pass membrane protein</topology>
    </subcellularLocation>
</comment>
<dbReference type="GO" id="GO:0009279">
    <property type="term" value="C:cell outer membrane"/>
    <property type="evidence" value="ECO:0007669"/>
    <property type="project" value="UniProtKB-SubCell"/>
</dbReference>
<feature type="domain" description="TonB-dependent receptor-like beta-barrel" evidence="10">
    <location>
        <begin position="267"/>
        <end position="639"/>
    </location>
</feature>
<dbReference type="SUPFAM" id="SSF56935">
    <property type="entry name" value="Porins"/>
    <property type="match status" value="1"/>
</dbReference>
<keyword evidence="12" id="KW-0675">Receptor</keyword>
<keyword evidence="4" id="KW-0812">Transmembrane</keyword>
<dbReference type="Gene3D" id="2.40.170.20">
    <property type="entry name" value="TonB-dependent receptor, beta-barrel domain"/>
    <property type="match status" value="1"/>
</dbReference>
<evidence type="ECO:0000256" key="8">
    <source>
        <dbReference type="ARBA" id="ARBA00023136"/>
    </source>
</evidence>
<dbReference type="PANTHER" id="PTHR32552:SF81">
    <property type="entry name" value="TONB-DEPENDENT OUTER MEMBRANE RECEPTOR"/>
    <property type="match status" value="1"/>
</dbReference>
<sequence length="683" mass="74573">MLAAVVVPAIAGASGIPTATPLEEVIVTASRIGLVGESRAASEGIVPAIQLEGRPVLRPGEVLEVVPGLVVTQHSGDGKANQYFLRGFNLDHGTDFATSVDGIPVNMPTHAHGQGYADINFLIPELVDEVRYRKGTYFADEGNFAAAGAADIVYRRRLDAPFVGVTVGEDDYYRALLAGAPEVAGGVLLGAIDYSTADGPWDLPQDFRKVNGLAKYSRGDSAGGLAVTAMGYDGQWHSTDQIPLRATRAGCEQVPFCISRFGYVDPTNGGESHRYSLSFDGWSRDGDGGGWTVNAYGMDYHLQLISNFTYALDSVNGDQFEQYDDRRVFGGRFEYAWPVSLISLPGALRAGAELRRDDIEPVGLFLTTQGERRETVREDDVTQTSYSAYLAHDQRWNDWLRTELGLRFDYFDFEVDSNVTANSGNASDSIVQPKLSVVLGPWAETEVFLNYGRGFHSNDARGTTIRVDPVDGVTPVERVDPLVAADGAEIGVRSAAWPGLQVYGAFWGLDIDSELLFVGDGGITEPNRASRRYGVELGAFWTPLDWLIVDVDYAWAHARFRGNDPAGDYIPGAVEDVASVGITVNRPDGWFGGARLRYFGEAPLIEDDSVRSDPTFLVNVEAGYRFSERLSAFVTVFNVFDAEDNDITYFYESQLPGEAAPVEDIHFHPVEPRTVRGTLTLQF</sequence>
<dbReference type="InterPro" id="IPR000531">
    <property type="entry name" value="Beta-barrel_TonB"/>
</dbReference>
<keyword evidence="7" id="KW-0798">TonB box</keyword>
<dbReference type="InterPro" id="IPR039426">
    <property type="entry name" value="TonB-dep_rcpt-like"/>
</dbReference>
<evidence type="ECO:0000256" key="3">
    <source>
        <dbReference type="ARBA" id="ARBA00022496"/>
    </source>
</evidence>
<evidence type="ECO:0000256" key="9">
    <source>
        <dbReference type="ARBA" id="ARBA00023237"/>
    </source>
</evidence>
<evidence type="ECO:0000259" key="11">
    <source>
        <dbReference type="Pfam" id="PF07715"/>
    </source>
</evidence>